<organism evidence="9 10">
    <name type="scientific">Rubritalea halochordaticola</name>
    <dbReference type="NCBI Taxonomy" id="714537"/>
    <lineage>
        <taxon>Bacteria</taxon>
        <taxon>Pseudomonadati</taxon>
        <taxon>Verrucomicrobiota</taxon>
        <taxon>Verrucomicrobiia</taxon>
        <taxon>Verrucomicrobiales</taxon>
        <taxon>Rubritaleaceae</taxon>
        <taxon>Rubritalea</taxon>
    </lineage>
</organism>
<dbReference type="InterPro" id="IPR027417">
    <property type="entry name" value="P-loop_NTPase"/>
</dbReference>
<dbReference type="InterPro" id="IPR050512">
    <property type="entry name" value="Sulf_AdTrans/APS_kinase"/>
</dbReference>
<evidence type="ECO:0000259" key="8">
    <source>
        <dbReference type="Pfam" id="PF01583"/>
    </source>
</evidence>
<evidence type="ECO:0000256" key="6">
    <source>
        <dbReference type="HAMAP-Rule" id="MF_00065"/>
    </source>
</evidence>
<comment type="catalytic activity">
    <reaction evidence="1 6 7">
        <text>adenosine 5'-phosphosulfate + ATP = 3'-phosphoadenylyl sulfate + ADP + H(+)</text>
        <dbReference type="Rhea" id="RHEA:24152"/>
        <dbReference type="ChEBI" id="CHEBI:15378"/>
        <dbReference type="ChEBI" id="CHEBI:30616"/>
        <dbReference type="ChEBI" id="CHEBI:58243"/>
        <dbReference type="ChEBI" id="CHEBI:58339"/>
        <dbReference type="ChEBI" id="CHEBI:456216"/>
        <dbReference type="EC" id="2.7.1.25"/>
    </reaction>
</comment>
<feature type="domain" description="APS kinase" evidence="8">
    <location>
        <begin position="25"/>
        <end position="174"/>
    </location>
</feature>
<comment type="function">
    <text evidence="6 7">Catalyzes the synthesis of activated sulfate.</text>
</comment>
<dbReference type="HAMAP" id="MF_00065">
    <property type="entry name" value="Adenylyl_sulf_kinase"/>
    <property type="match status" value="1"/>
</dbReference>
<evidence type="ECO:0000256" key="1">
    <source>
        <dbReference type="ARBA" id="ARBA00001823"/>
    </source>
</evidence>
<keyword evidence="6" id="KW-0597">Phosphoprotein</keyword>
<evidence type="ECO:0000256" key="2">
    <source>
        <dbReference type="ARBA" id="ARBA00012121"/>
    </source>
</evidence>
<evidence type="ECO:0000313" key="10">
    <source>
        <dbReference type="Proteomes" id="UP001424741"/>
    </source>
</evidence>
<proteinExistence type="inferred from homology"/>
<reference evidence="9 10" key="1">
    <citation type="submission" date="2024-02" db="EMBL/GenBank/DDBJ databases">
        <title>Rubritalea halochordaticola NBRC 107102.</title>
        <authorList>
            <person name="Ichikawa N."/>
            <person name="Katano-Makiyama Y."/>
            <person name="Hidaka K."/>
        </authorList>
    </citation>
    <scope>NUCLEOTIDE SEQUENCE [LARGE SCALE GENOMIC DNA]</scope>
    <source>
        <strain evidence="9 10">NBRC 107102</strain>
    </source>
</reference>
<dbReference type="Pfam" id="PF01583">
    <property type="entry name" value="APS_kinase"/>
    <property type="match status" value="1"/>
</dbReference>
<dbReference type="Proteomes" id="UP001424741">
    <property type="component" value="Unassembled WGS sequence"/>
</dbReference>
<dbReference type="Gene3D" id="3.40.50.300">
    <property type="entry name" value="P-loop containing nucleotide triphosphate hydrolases"/>
    <property type="match status" value="1"/>
</dbReference>
<gene>
    <name evidence="6 9" type="primary">cysC</name>
    <name evidence="9" type="ORF">Rhal01_02870</name>
</gene>
<dbReference type="EC" id="2.7.1.25" evidence="2 6"/>
<dbReference type="SUPFAM" id="SSF52540">
    <property type="entry name" value="P-loop containing nucleoside triphosphate hydrolases"/>
    <property type="match status" value="1"/>
</dbReference>
<feature type="binding site" evidence="6">
    <location>
        <begin position="32"/>
        <end position="39"/>
    </location>
    <ligand>
        <name>ATP</name>
        <dbReference type="ChEBI" id="CHEBI:30616"/>
    </ligand>
</feature>
<keyword evidence="6 7" id="KW-0418">Kinase</keyword>
<comment type="pathway">
    <text evidence="6 7">Sulfur metabolism; hydrogen sulfide biosynthesis; sulfite from sulfate: step 2/3.</text>
</comment>
<comment type="similarity">
    <text evidence="6 7">Belongs to the APS kinase family.</text>
</comment>
<dbReference type="NCBIfam" id="NF003013">
    <property type="entry name" value="PRK03846.1"/>
    <property type="match status" value="1"/>
</dbReference>
<dbReference type="PANTHER" id="PTHR42700:SF1">
    <property type="entry name" value="SULFATE ADENYLYLTRANSFERASE"/>
    <property type="match status" value="1"/>
</dbReference>
<dbReference type="EMBL" id="BAABRL010000009">
    <property type="protein sequence ID" value="GAA5496685.1"/>
    <property type="molecule type" value="Genomic_DNA"/>
</dbReference>
<sequence>MTNIYPEFERQIPRQGKEELLKQKGQAIWLYGLSGSGKSTIANALEKLLHEQGRYVVMVDGDNLRSGLNAGLGFTDEDREENIRRASEVVKLLVNNGAIVLVTLITPQEKFRAMAREIVGTEDLKEVYVKASFEACQERDVKGLYAKAAAGGVKNFSGKTSNFEEPETPDLTINTEESSVEESVAQVLKLII</sequence>
<dbReference type="RefSeq" id="WP_346189315.1">
    <property type="nucleotide sequence ID" value="NZ_BAABRL010000009.1"/>
</dbReference>
<name>A0ABP9V3W4_9BACT</name>
<evidence type="ECO:0000256" key="4">
    <source>
        <dbReference type="ARBA" id="ARBA00022741"/>
    </source>
</evidence>
<dbReference type="NCBIfam" id="TIGR00455">
    <property type="entry name" value="apsK"/>
    <property type="match status" value="1"/>
</dbReference>
<dbReference type="PANTHER" id="PTHR42700">
    <property type="entry name" value="SULFATE ADENYLYLTRANSFERASE"/>
    <property type="match status" value="1"/>
</dbReference>
<keyword evidence="10" id="KW-1185">Reference proteome</keyword>
<accession>A0ABP9V3W4</accession>
<evidence type="ECO:0000256" key="7">
    <source>
        <dbReference type="RuleBase" id="RU004347"/>
    </source>
</evidence>
<dbReference type="InterPro" id="IPR059117">
    <property type="entry name" value="APS_kinase_dom"/>
</dbReference>
<keyword evidence="5 6" id="KW-0067">ATP-binding</keyword>
<comment type="caution">
    <text evidence="6">Lacks conserved residue(s) required for the propagation of feature annotation.</text>
</comment>
<dbReference type="GO" id="GO:0016301">
    <property type="term" value="F:kinase activity"/>
    <property type="evidence" value="ECO:0007669"/>
    <property type="project" value="UniProtKB-KW"/>
</dbReference>
<dbReference type="InterPro" id="IPR002891">
    <property type="entry name" value="APS"/>
</dbReference>
<evidence type="ECO:0000256" key="5">
    <source>
        <dbReference type="ARBA" id="ARBA00022840"/>
    </source>
</evidence>
<protein>
    <recommendedName>
        <fullName evidence="2 6">Adenylyl-sulfate kinase</fullName>
        <ecNumber evidence="2 6">2.7.1.25</ecNumber>
    </recommendedName>
    <alternativeName>
        <fullName evidence="6">APS kinase</fullName>
    </alternativeName>
    <alternativeName>
        <fullName evidence="6">ATP adenosine-5'-phosphosulfate 3'-phosphotransferase</fullName>
    </alternativeName>
    <alternativeName>
        <fullName evidence="6">Adenosine-5'-phosphosulfate kinase</fullName>
    </alternativeName>
</protein>
<comment type="caution">
    <text evidence="9">The sequence shown here is derived from an EMBL/GenBank/DDBJ whole genome shotgun (WGS) entry which is preliminary data.</text>
</comment>
<evidence type="ECO:0000313" key="9">
    <source>
        <dbReference type="EMBL" id="GAA5496685.1"/>
    </source>
</evidence>
<keyword evidence="4 6" id="KW-0547">Nucleotide-binding</keyword>
<keyword evidence="3 6" id="KW-0808">Transferase</keyword>
<dbReference type="CDD" id="cd02027">
    <property type="entry name" value="APSK"/>
    <property type="match status" value="1"/>
</dbReference>
<evidence type="ECO:0000256" key="3">
    <source>
        <dbReference type="ARBA" id="ARBA00022679"/>
    </source>
</evidence>